<keyword evidence="2" id="KW-1185">Reference proteome</keyword>
<evidence type="ECO:0000313" key="1">
    <source>
        <dbReference type="EMBL" id="KAI9922486.1"/>
    </source>
</evidence>
<sequence>MEHSLSGPTVKKLNHEGIANFKWNLDGLLDILDSETWKLSSLRTCGRTYMSSVHLLRRESQGKYVPISSDTVSSVLTEKVSFAHCLLERNGSDSVYRTTILFHSFLVTAWCSVSYVHQIEFDAWEVD</sequence>
<gene>
    <name evidence="1" type="ORF">PsorP6_001878</name>
</gene>
<accession>A0ACC0WWX5</accession>
<name>A0ACC0WWX5_9STRA</name>
<dbReference type="Proteomes" id="UP001163321">
    <property type="component" value="Chromosome 1"/>
</dbReference>
<dbReference type="EMBL" id="CM047580">
    <property type="protein sequence ID" value="KAI9922486.1"/>
    <property type="molecule type" value="Genomic_DNA"/>
</dbReference>
<proteinExistence type="predicted"/>
<reference evidence="1 2" key="1">
    <citation type="journal article" date="2022" name="bioRxiv">
        <title>The genome of the oomycete Peronosclerospora sorghi, a cosmopolitan pathogen of maize and sorghum, is inflated with dispersed pseudogenes.</title>
        <authorList>
            <person name="Fletcher K."/>
            <person name="Martin F."/>
            <person name="Isakeit T."/>
            <person name="Cavanaugh K."/>
            <person name="Magill C."/>
            <person name="Michelmore R."/>
        </authorList>
    </citation>
    <scope>NUCLEOTIDE SEQUENCE [LARGE SCALE GENOMIC DNA]</scope>
    <source>
        <strain evidence="1">P6</strain>
    </source>
</reference>
<organism evidence="1 2">
    <name type="scientific">Peronosclerospora sorghi</name>
    <dbReference type="NCBI Taxonomy" id="230839"/>
    <lineage>
        <taxon>Eukaryota</taxon>
        <taxon>Sar</taxon>
        <taxon>Stramenopiles</taxon>
        <taxon>Oomycota</taxon>
        <taxon>Peronosporomycetes</taxon>
        <taxon>Peronosporales</taxon>
        <taxon>Peronosporaceae</taxon>
        <taxon>Peronosclerospora</taxon>
    </lineage>
</organism>
<protein>
    <submittedName>
        <fullName evidence="1">Uncharacterized protein</fullName>
    </submittedName>
</protein>
<comment type="caution">
    <text evidence="1">The sequence shown here is derived from an EMBL/GenBank/DDBJ whole genome shotgun (WGS) entry which is preliminary data.</text>
</comment>
<evidence type="ECO:0000313" key="2">
    <source>
        <dbReference type="Proteomes" id="UP001163321"/>
    </source>
</evidence>